<dbReference type="InterPro" id="IPR034151">
    <property type="entry name" value="TOPRIM_DnaG_bac"/>
</dbReference>
<evidence type="ECO:0000256" key="4">
    <source>
        <dbReference type="ARBA" id="ARBA00022695"/>
    </source>
</evidence>
<feature type="zinc finger region" description="CHC2-type" evidence="12 14">
    <location>
        <begin position="39"/>
        <end position="63"/>
    </location>
</feature>
<gene>
    <name evidence="12" type="primary">dnaG</name>
    <name evidence="17" type="ORF">GMBLW1_39110</name>
</gene>
<dbReference type="SUPFAM" id="SSF57783">
    <property type="entry name" value="Zinc beta-ribbon"/>
    <property type="match status" value="1"/>
</dbReference>
<comment type="domain">
    <text evidence="12">Contains an N-terminal zinc-binding domain, a central core domain that contains the primase activity, and a C-terminal DnaB-binding domain.</text>
</comment>
<dbReference type="FunCoup" id="A0A6C2YWP6">
    <property type="interactions" value="220"/>
</dbReference>
<dbReference type="PROSITE" id="PS50880">
    <property type="entry name" value="TOPRIM"/>
    <property type="match status" value="1"/>
</dbReference>
<dbReference type="EC" id="2.7.7.101" evidence="12"/>
<feature type="compositionally biased region" description="Polar residues" evidence="15">
    <location>
        <begin position="458"/>
        <end position="467"/>
    </location>
</feature>
<keyword evidence="8 12" id="KW-0862">Zinc</keyword>
<comment type="catalytic activity">
    <reaction evidence="12">
        <text>ssDNA + n NTP = ssDNA/pppN(pN)n-1 hybrid + (n-1) diphosphate.</text>
        <dbReference type="EC" id="2.7.7.101"/>
    </reaction>
</comment>
<dbReference type="AlphaFoldDB" id="A0A6C2YWP6"/>
<dbReference type="Pfam" id="PF13155">
    <property type="entry name" value="Toprim_2"/>
    <property type="match status" value="1"/>
</dbReference>
<dbReference type="PIRSF" id="PIRSF002811">
    <property type="entry name" value="DnaG"/>
    <property type="match status" value="1"/>
</dbReference>
<evidence type="ECO:0000256" key="6">
    <source>
        <dbReference type="ARBA" id="ARBA00022723"/>
    </source>
</evidence>
<dbReference type="GO" id="GO:0003899">
    <property type="term" value="F:DNA-directed RNA polymerase activity"/>
    <property type="evidence" value="ECO:0007669"/>
    <property type="project" value="UniProtKB-UniRule"/>
</dbReference>
<proteinExistence type="inferred from homology"/>
<dbReference type="InterPro" id="IPR006171">
    <property type="entry name" value="TOPRIM_dom"/>
</dbReference>
<name>A0A6C2YWP6_9BACT</name>
<comment type="cofactor">
    <cofactor evidence="12 13 14">
        <name>Zn(2+)</name>
        <dbReference type="ChEBI" id="CHEBI:29105"/>
    </cofactor>
    <text evidence="12 13 14">Binds 1 zinc ion per monomer.</text>
</comment>
<dbReference type="EMBL" id="LR586016">
    <property type="protein sequence ID" value="VIP05282.1"/>
    <property type="molecule type" value="Genomic_DNA"/>
</dbReference>
<keyword evidence="5 12" id="KW-0235">DNA replication</keyword>
<dbReference type="NCBIfam" id="TIGR01391">
    <property type="entry name" value="dnaG"/>
    <property type="match status" value="1"/>
</dbReference>
<evidence type="ECO:0000256" key="5">
    <source>
        <dbReference type="ARBA" id="ARBA00022705"/>
    </source>
</evidence>
<evidence type="ECO:0000313" key="18">
    <source>
        <dbReference type="Proteomes" id="UP000464378"/>
    </source>
</evidence>
<dbReference type="Pfam" id="PF01807">
    <property type="entry name" value="Zn_ribbon_DnaG"/>
    <property type="match status" value="1"/>
</dbReference>
<dbReference type="PANTHER" id="PTHR30313">
    <property type="entry name" value="DNA PRIMASE"/>
    <property type="match status" value="1"/>
</dbReference>
<feature type="domain" description="Toprim" evidence="16">
    <location>
        <begin position="260"/>
        <end position="341"/>
    </location>
</feature>
<dbReference type="EMBL" id="LR593887">
    <property type="protein sequence ID" value="VTS07920.1"/>
    <property type="molecule type" value="Genomic_DNA"/>
</dbReference>
<dbReference type="Gene3D" id="1.10.860.10">
    <property type="entry name" value="DNAb Helicase, Chain A"/>
    <property type="match status" value="1"/>
</dbReference>
<comment type="function">
    <text evidence="12 13">RNA polymerase that catalyzes the synthesis of short RNA molecules used as primers for DNA polymerase during DNA replication.</text>
</comment>
<keyword evidence="7 12" id="KW-0863">Zinc-finger</keyword>
<dbReference type="InterPro" id="IPR016136">
    <property type="entry name" value="DNA_helicase_N/primase_C"/>
</dbReference>
<dbReference type="Gene3D" id="3.90.980.10">
    <property type="entry name" value="DNA primase, catalytic core, N-terminal domain"/>
    <property type="match status" value="1"/>
</dbReference>
<dbReference type="HAMAP" id="MF_00974">
    <property type="entry name" value="DNA_primase_DnaG"/>
    <property type="match status" value="1"/>
</dbReference>
<evidence type="ECO:0000256" key="8">
    <source>
        <dbReference type="ARBA" id="ARBA00022833"/>
    </source>
</evidence>
<dbReference type="GO" id="GO:0003677">
    <property type="term" value="F:DNA binding"/>
    <property type="evidence" value="ECO:0007669"/>
    <property type="project" value="UniProtKB-KW"/>
</dbReference>
<keyword evidence="4 12" id="KW-0548">Nucleotidyltransferase</keyword>
<dbReference type="SMART" id="SM00493">
    <property type="entry name" value="TOPRIM"/>
    <property type="match status" value="1"/>
</dbReference>
<protein>
    <recommendedName>
        <fullName evidence="12 13">DNA primase</fullName>
        <ecNumber evidence="12">2.7.7.101</ecNumber>
    </recommendedName>
</protein>
<dbReference type="InterPro" id="IPR030846">
    <property type="entry name" value="DnaG_bac"/>
</dbReference>
<keyword evidence="1 12" id="KW-0240">DNA-directed RNA polymerase</keyword>
<evidence type="ECO:0000256" key="13">
    <source>
        <dbReference type="PIRNR" id="PIRNR002811"/>
    </source>
</evidence>
<dbReference type="InterPro" id="IPR006295">
    <property type="entry name" value="DNA_primase_DnaG"/>
</dbReference>
<dbReference type="SUPFAM" id="SSF56731">
    <property type="entry name" value="DNA primase core"/>
    <property type="match status" value="1"/>
</dbReference>
<dbReference type="InterPro" id="IPR002694">
    <property type="entry name" value="Znf_CHC2"/>
</dbReference>
<dbReference type="RefSeq" id="WP_162660379.1">
    <property type="nucleotide sequence ID" value="NZ_LR593887.1"/>
</dbReference>
<keyword evidence="11 12" id="KW-0804">Transcription</keyword>
<comment type="similarity">
    <text evidence="12 13">Belongs to the DnaG primase family.</text>
</comment>
<evidence type="ECO:0000256" key="12">
    <source>
        <dbReference type="HAMAP-Rule" id="MF_00974"/>
    </source>
</evidence>
<keyword evidence="3 12" id="KW-0808">Transferase</keyword>
<dbReference type="Gene3D" id="3.90.580.10">
    <property type="entry name" value="Zinc finger, CHC2-type domain"/>
    <property type="match status" value="1"/>
</dbReference>
<evidence type="ECO:0000256" key="1">
    <source>
        <dbReference type="ARBA" id="ARBA00022478"/>
    </source>
</evidence>
<keyword evidence="18" id="KW-1185">Reference proteome</keyword>
<dbReference type="KEGG" id="tim:GMBLW1_39110"/>
<dbReference type="GO" id="GO:1990077">
    <property type="term" value="C:primosome complex"/>
    <property type="evidence" value="ECO:0007669"/>
    <property type="project" value="UniProtKB-KW"/>
</dbReference>
<dbReference type="GO" id="GO:0008270">
    <property type="term" value="F:zinc ion binding"/>
    <property type="evidence" value="ECO:0007669"/>
    <property type="project" value="UniProtKB-UniRule"/>
</dbReference>
<keyword evidence="10 12" id="KW-0238">DNA-binding</keyword>
<organism evidence="17">
    <name type="scientific">Tuwongella immobilis</name>
    <dbReference type="NCBI Taxonomy" id="692036"/>
    <lineage>
        <taxon>Bacteria</taxon>
        <taxon>Pseudomonadati</taxon>
        <taxon>Planctomycetota</taxon>
        <taxon>Planctomycetia</taxon>
        <taxon>Gemmatales</taxon>
        <taxon>Gemmataceae</taxon>
        <taxon>Tuwongella</taxon>
    </lineage>
</organism>
<keyword evidence="9" id="KW-0460">Magnesium</keyword>
<comment type="subunit">
    <text evidence="12">Monomer. Interacts with DnaB.</text>
</comment>
<evidence type="ECO:0000256" key="14">
    <source>
        <dbReference type="PIRSR" id="PIRSR002811-1"/>
    </source>
</evidence>
<dbReference type="Gene3D" id="3.40.1360.10">
    <property type="match status" value="1"/>
</dbReference>
<sequence length="614" mass="68101">MADQRVALTRQVKDANDIVAVVGNYLHLTPAGASFKAICPFHQDHRPSLDVDPRRQRYRCWACGAFGDVFSFVMGYEKVDFLEARAILARRVGISLDDDDRSALDGRIRLLEAMRWAANHYQQVLLDSELAQGARLYLGERKLAGPIVRQFGLGYAPAMGDWLVKLARSERIDPATLKEIGLIAERKEQSGYYDRFRDRIMFPIRDTRGQTVGFGGRILPDSPYASRGPKYYNSAETPLFSKSELIYGLDHARQAGAAEGYLAVVEGYTDVLMAHQMGVPQVVATMGTALNLRHINQLRRFVPRVVLVFDADAGGMTGVDRALEIFISQDVELKIATLPDGMDPCDLLVAHGADPFKKALQESVDALDFKMNRLLSKEDDSIESTRRVVDAILGILALTPEVTGQSGRVKQELLITRIAHRLRLREETIWARLGELKDARRQREARLAEGAPVDPHGSASTITRSAGQSGGPAPMLERQLLEILLAEPSLVGIAAAQLPLEEMTHPGLRRLLEGLYALHAEGETPDLDALRPRLNHPALATKALELQDVGRTVNDRNAWLTRILAAFTERRTVQTKRQLRDQLAHTTDHQQALDLLKAVQARSKGTDSSSPRAT</sequence>
<evidence type="ECO:0000256" key="9">
    <source>
        <dbReference type="ARBA" id="ARBA00022842"/>
    </source>
</evidence>
<evidence type="ECO:0000259" key="16">
    <source>
        <dbReference type="PROSITE" id="PS50880"/>
    </source>
</evidence>
<dbReference type="GO" id="GO:0005737">
    <property type="term" value="C:cytoplasm"/>
    <property type="evidence" value="ECO:0007669"/>
    <property type="project" value="TreeGrafter"/>
</dbReference>
<dbReference type="GO" id="GO:0000428">
    <property type="term" value="C:DNA-directed RNA polymerase complex"/>
    <property type="evidence" value="ECO:0007669"/>
    <property type="project" value="UniProtKB-KW"/>
</dbReference>
<dbReference type="Proteomes" id="UP000464378">
    <property type="component" value="Chromosome"/>
</dbReference>
<dbReference type="CDD" id="cd03364">
    <property type="entry name" value="TOPRIM_DnaG_primases"/>
    <property type="match status" value="1"/>
</dbReference>
<dbReference type="InterPro" id="IPR013264">
    <property type="entry name" value="DNAG_N"/>
</dbReference>
<evidence type="ECO:0000256" key="10">
    <source>
        <dbReference type="ARBA" id="ARBA00023125"/>
    </source>
</evidence>
<dbReference type="InParanoid" id="A0A6C2YWP6"/>
<dbReference type="InterPro" id="IPR036977">
    <property type="entry name" value="DNA_primase_Znf_CHC2"/>
</dbReference>
<accession>A0A6C2YWP6</accession>
<feature type="region of interest" description="Disordered" evidence="15">
    <location>
        <begin position="447"/>
        <end position="471"/>
    </location>
</feature>
<evidence type="ECO:0000256" key="3">
    <source>
        <dbReference type="ARBA" id="ARBA00022679"/>
    </source>
</evidence>
<evidence type="ECO:0000256" key="2">
    <source>
        <dbReference type="ARBA" id="ARBA00022515"/>
    </source>
</evidence>
<dbReference type="Pfam" id="PF08275">
    <property type="entry name" value="DNAG_N"/>
    <property type="match status" value="1"/>
</dbReference>
<evidence type="ECO:0000256" key="7">
    <source>
        <dbReference type="ARBA" id="ARBA00022771"/>
    </source>
</evidence>
<dbReference type="SMART" id="SM00400">
    <property type="entry name" value="ZnF_CHCC"/>
    <property type="match status" value="1"/>
</dbReference>
<dbReference type="PANTHER" id="PTHR30313:SF2">
    <property type="entry name" value="DNA PRIMASE"/>
    <property type="match status" value="1"/>
</dbReference>
<reference evidence="17" key="1">
    <citation type="submission" date="2019-04" db="EMBL/GenBank/DDBJ databases">
        <authorList>
            <consortium name="Science for Life Laboratories"/>
        </authorList>
    </citation>
    <scope>NUCLEOTIDE SEQUENCE</scope>
    <source>
        <strain evidence="17">MBLW1</strain>
    </source>
</reference>
<dbReference type="InterPro" id="IPR050219">
    <property type="entry name" value="DnaG_primase"/>
</dbReference>
<evidence type="ECO:0000256" key="11">
    <source>
        <dbReference type="ARBA" id="ARBA00023163"/>
    </source>
</evidence>
<evidence type="ECO:0000313" key="17">
    <source>
        <dbReference type="EMBL" id="VIP05282.1"/>
    </source>
</evidence>
<keyword evidence="6 12" id="KW-0479">Metal-binding</keyword>
<evidence type="ECO:0000256" key="15">
    <source>
        <dbReference type="SAM" id="MobiDB-lite"/>
    </source>
</evidence>
<keyword evidence="2 12" id="KW-0639">Primosome</keyword>
<dbReference type="InterPro" id="IPR037068">
    <property type="entry name" value="DNA_primase_core_N_sf"/>
</dbReference>
<dbReference type="GO" id="GO:0006269">
    <property type="term" value="P:DNA replication, synthesis of primer"/>
    <property type="evidence" value="ECO:0007669"/>
    <property type="project" value="UniProtKB-UniRule"/>
</dbReference>